<keyword evidence="3" id="KW-1185">Reference proteome</keyword>
<feature type="region of interest" description="Disordered" evidence="1">
    <location>
        <begin position="179"/>
        <end position="215"/>
    </location>
</feature>
<proteinExistence type="predicted"/>
<comment type="caution">
    <text evidence="2">The sequence shown here is derived from an EMBL/GenBank/DDBJ whole genome shotgun (WGS) entry which is preliminary data.</text>
</comment>
<gene>
    <name evidence="2" type="ORF">FRX31_032949</name>
</gene>
<evidence type="ECO:0000313" key="3">
    <source>
        <dbReference type="Proteomes" id="UP000554482"/>
    </source>
</evidence>
<sequence length="215" mass="24704">MGEDELPRRNLRFPYGGNFKEIGKVPSMLYMYSGGETVDCCDWNGDEVCLLDLVKEVKKLVSIPECCKVKLWWFWLSRKDGCYCSICTKEKTSLTTLTFIEKVSWLQYTYVNPFDDPEVNSWYAEADDEVDRNQGKGDFNISQGDSNNDEDYVVSDFEWDIGVLNQKYEVSTRSKGSPLIDVNRIDAAEDYESPHSATDSETDDDVYCDDDLTQE</sequence>
<feature type="compositionally biased region" description="Acidic residues" evidence="1">
    <location>
        <begin position="200"/>
        <end position="215"/>
    </location>
</feature>
<accession>A0A7J6UZI3</accession>
<name>A0A7J6UZI3_THATH</name>
<organism evidence="2 3">
    <name type="scientific">Thalictrum thalictroides</name>
    <name type="common">Rue-anemone</name>
    <name type="synonym">Anemone thalictroides</name>
    <dbReference type="NCBI Taxonomy" id="46969"/>
    <lineage>
        <taxon>Eukaryota</taxon>
        <taxon>Viridiplantae</taxon>
        <taxon>Streptophyta</taxon>
        <taxon>Embryophyta</taxon>
        <taxon>Tracheophyta</taxon>
        <taxon>Spermatophyta</taxon>
        <taxon>Magnoliopsida</taxon>
        <taxon>Ranunculales</taxon>
        <taxon>Ranunculaceae</taxon>
        <taxon>Thalictroideae</taxon>
        <taxon>Thalictrum</taxon>
    </lineage>
</organism>
<evidence type="ECO:0000256" key="1">
    <source>
        <dbReference type="SAM" id="MobiDB-lite"/>
    </source>
</evidence>
<protein>
    <submittedName>
        <fullName evidence="2">Uncharacterized protein</fullName>
    </submittedName>
</protein>
<reference evidence="2 3" key="1">
    <citation type="submission" date="2020-06" db="EMBL/GenBank/DDBJ databases">
        <title>Transcriptomic and genomic resources for Thalictrum thalictroides and T. hernandezii: Facilitating candidate gene discovery in an emerging model plant lineage.</title>
        <authorList>
            <person name="Arias T."/>
            <person name="Riano-Pachon D.M."/>
            <person name="Di Stilio V.S."/>
        </authorList>
    </citation>
    <scope>NUCLEOTIDE SEQUENCE [LARGE SCALE GENOMIC DNA]</scope>
    <source>
        <strain evidence="3">cv. WT478/WT964</strain>
        <tissue evidence="2">Leaves</tissue>
    </source>
</reference>
<evidence type="ECO:0000313" key="2">
    <source>
        <dbReference type="EMBL" id="KAF5177470.1"/>
    </source>
</evidence>
<dbReference type="Proteomes" id="UP000554482">
    <property type="component" value="Unassembled WGS sequence"/>
</dbReference>
<dbReference type="EMBL" id="JABWDY010041350">
    <property type="protein sequence ID" value="KAF5177470.1"/>
    <property type="molecule type" value="Genomic_DNA"/>
</dbReference>
<dbReference type="AlphaFoldDB" id="A0A7J6UZI3"/>